<gene>
    <name evidence="5" type="ORF">F506_04615</name>
</gene>
<feature type="domain" description="CusB-like beta-barrel" evidence="4">
    <location>
        <begin position="265"/>
        <end position="309"/>
    </location>
</feature>
<feature type="domain" description="Multidrug resistance protein MdtA-like alpha-helical hairpin" evidence="2">
    <location>
        <begin position="134"/>
        <end position="199"/>
    </location>
</feature>
<accession>A0ABN4HTX5</accession>
<keyword evidence="1" id="KW-0472">Membrane</keyword>
<dbReference type="RefSeq" id="WP_053195549.1">
    <property type="nucleotide sequence ID" value="NZ_CP011409.1"/>
</dbReference>
<evidence type="ECO:0000313" key="6">
    <source>
        <dbReference type="Proteomes" id="UP000063429"/>
    </source>
</evidence>
<protein>
    <submittedName>
        <fullName evidence="5">Hemolysin D</fullName>
    </submittedName>
</protein>
<dbReference type="InterPro" id="IPR058624">
    <property type="entry name" value="MdtA-like_HH"/>
</dbReference>
<keyword evidence="1" id="KW-1133">Transmembrane helix</keyword>
<proteinExistence type="predicted"/>
<dbReference type="Gene3D" id="1.10.287.470">
    <property type="entry name" value="Helix hairpin bin"/>
    <property type="match status" value="2"/>
</dbReference>
<keyword evidence="1" id="KW-0812">Transmembrane</keyword>
<dbReference type="EMBL" id="CP011409">
    <property type="protein sequence ID" value="AKZ62049.1"/>
    <property type="molecule type" value="Genomic_DNA"/>
</dbReference>
<evidence type="ECO:0000259" key="4">
    <source>
        <dbReference type="Pfam" id="PF25954"/>
    </source>
</evidence>
<feature type="domain" description="Multidrug resistance protein MdtA-like barrel-sandwich hybrid" evidence="3">
    <location>
        <begin position="67"/>
        <end position="260"/>
    </location>
</feature>
<dbReference type="Pfam" id="PF25954">
    <property type="entry name" value="Beta-barrel_RND_2"/>
    <property type="match status" value="1"/>
</dbReference>
<feature type="transmembrane region" description="Helical" evidence="1">
    <location>
        <begin position="28"/>
        <end position="47"/>
    </location>
</feature>
<evidence type="ECO:0000259" key="3">
    <source>
        <dbReference type="Pfam" id="PF25917"/>
    </source>
</evidence>
<dbReference type="Gene3D" id="2.40.30.170">
    <property type="match status" value="1"/>
</dbReference>
<evidence type="ECO:0000256" key="1">
    <source>
        <dbReference type="SAM" id="Phobius"/>
    </source>
</evidence>
<dbReference type="PANTHER" id="PTHR30386:SF24">
    <property type="entry name" value="MULTIDRUG RESISTANCE EFFLUX PUMP"/>
    <property type="match status" value="1"/>
</dbReference>
<dbReference type="InterPro" id="IPR058625">
    <property type="entry name" value="MdtA-like_BSH"/>
</dbReference>
<dbReference type="SUPFAM" id="SSF111369">
    <property type="entry name" value="HlyD-like secretion proteins"/>
    <property type="match status" value="2"/>
</dbReference>
<dbReference type="Proteomes" id="UP000063429">
    <property type="component" value="Chromosome"/>
</dbReference>
<sequence>MTTQTNATAGAATTATATPVGKKKFIKFAVLALVLLAVAAYLIYWFAEGRHWEHTDDAYVGGDITVIAPKVPGNIVKVLVTDNQRVKAGDLLIKIDDRDYVAVLEKLDAAVQAQQAALANIDAERRLQEAVIEQGKAGVAASNADLTRTRDDQTRYQSLSAKSAVSVQSFQKADADYKQAQANGQKAQAGLIAAQRQLDVLATQKQKVQAAMQQAVAERNLAQLNVAYTELRAPVDGVVGNRRARTGAYAATGAQLLSVVPADGLWVDANFKESQIARFQTGMTVKIKADVLPGETFEGHVASIAPATGAQFSILPAENATGNFTKIVQRVPVRILLDGEAARLGKLRPGLSVTAEVDERTANAAHAADAASATNATGKRS</sequence>
<dbReference type="Pfam" id="PF25876">
    <property type="entry name" value="HH_MFP_RND"/>
    <property type="match status" value="1"/>
</dbReference>
<reference evidence="6" key="1">
    <citation type="journal article" date="2015" name="Genome Announc.">
        <title>Complete Genome Sequence of Herbaspirillum hiltneri N3 (DSM 17495), Isolated from Surface-Sterilized Wheat Roots.</title>
        <authorList>
            <person name="Guizelini D."/>
            <person name="Saizaki P.M."/>
            <person name="Coimbra N.A."/>
            <person name="Weiss V.A."/>
            <person name="Faoro H."/>
            <person name="Sfeir M.Z."/>
            <person name="Baura V.A."/>
            <person name="Monteiro R.A."/>
            <person name="Chubatsu L.S."/>
            <person name="Souza E.M."/>
            <person name="Cruz L.M."/>
            <person name="Pedrosa F.O."/>
            <person name="Raittz R.T."/>
            <person name="Marchaukoski J.N."/>
            <person name="Steffens M.B."/>
        </authorList>
    </citation>
    <scope>NUCLEOTIDE SEQUENCE [LARGE SCALE GENOMIC DNA]</scope>
    <source>
        <strain evidence="6">N3</strain>
    </source>
</reference>
<name>A0ABN4HTX5_9BURK</name>
<evidence type="ECO:0000259" key="2">
    <source>
        <dbReference type="Pfam" id="PF25876"/>
    </source>
</evidence>
<keyword evidence="6" id="KW-1185">Reference proteome</keyword>
<dbReference type="InterPro" id="IPR058792">
    <property type="entry name" value="Beta-barrel_RND_2"/>
</dbReference>
<dbReference type="InterPro" id="IPR050739">
    <property type="entry name" value="MFP"/>
</dbReference>
<evidence type="ECO:0000313" key="5">
    <source>
        <dbReference type="EMBL" id="AKZ62049.1"/>
    </source>
</evidence>
<dbReference type="Pfam" id="PF25917">
    <property type="entry name" value="BSH_RND"/>
    <property type="match status" value="1"/>
</dbReference>
<dbReference type="Gene3D" id="2.40.50.100">
    <property type="match status" value="1"/>
</dbReference>
<organism evidence="5 6">
    <name type="scientific">Herbaspirillum hiltneri N3</name>
    <dbReference type="NCBI Taxonomy" id="1262470"/>
    <lineage>
        <taxon>Bacteria</taxon>
        <taxon>Pseudomonadati</taxon>
        <taxon>Pseudomonadota</taxon>
        <taxon>Betaproteobacteria</taxon>
        <taxon>Burkholderiales</taxon>
        <taxon>Oxalobacteraceae</taxon>
        <taxon>Herbaspirillum</taxon>
    </lineage>
</organism>
<dbReference type="PANTHER" id="PTHR30386">
    <property type="entry name" value="MEMBRANE FUSION SUBUNIT OF EMRAB-TOLC MULTIDRUG EFFLUX PUMP"/>
    <property type="match status" value="1"/>
</dbReference>